<gene>
    <name evidence="6" type="ORF">K0U00_02365</name>
</gene>
<dbReference type="Gene3D" id="1.10.10.60">
    <property type="entry name" value="Homeodomain-like"/>
    <property type="match status" value="2"/>
</dbReference>
<evidence type="ECO:0000256" key="3">
    <source>
        <dbReference type="ARBA" id="ARBA00023163"/>
    </source>
</evidence>
<keyword evidence="2" id="KW-0238">DNA-binding</keyword>
<protein>
    <submittedName>
        <fullName evidence="6">AraC family transcriptional regulator</fullName>
    </submittedName>
</protein>
<keyword evidence="4" id="KW-0472">Membrane</keyword>
<dbReference type="EMBL" id="JAHZIK010000023">
    <property type="protein sequence ID" value="MBW7452886.1"/>
    <property type="molecule type" value="Genomic_DNA"/>
</dbReference>
<evidence type="ECO:0000313" key="6">
    <source>
        <dbReference type="EMBL" id="MBW7452886.1"/>
    </source>
</evidence>
<dbReference type="InterPro" id="IPR009057">
    <property type="entry name" value="Homeodomain-like_sf"/>
</dbReference>
<evidence type="ECO:0000313" key="7">
    <source>
        <dbReference type="Proteomes" id="UP001519887"/>
    </source>
</evidence>
<dbReference type="InterPro" id="IPR018060">
    <property type="entry name" value="HTH_AraC"/>
</dbReference>
<evidence type="ECO:0000256" key="4">
    <source>
        <dbReference type="SAM" id="Phobius"/>
    </source>
</evidence>
<keyword evidence="7" id="KW-1185">Reference proteome</keyword>
<feature type="transmembrane region" description="Helical" evidence="4">
    <location>
        <begin position="12"/>
        <end position="33"/>
    </location>
</feature>
<dbReference type="PANTHER" id="PTHR43280">
    <property type="entry name" value="ARAC-FAMILY TRANSCRIPTIONAL REGULATOR"/>
    <property type="match status" value="1"/>
</dbReference>
<comment type="caution">
    <text evidence="6">The sequence shown here is derived from an EMBL/GenBank/DDBJ whole genome shotgun (WGS) entry which is preliminary data.</text>
</comment>
<dbReference type="PROSITE" id="PS01124">
    <property type="entry name" value="HTH_ARAC_FAMILY_2"/>
    <property type="match status" value="1"/>
</dbReference>
<keyword evidence="1" id="KW-0805">Transcription regulation</keyword>
<proteinExistence type="predicted"/>
<evidence type="ECO:0000256" key="1">
    <source>
        <dbReference type="ARBA" id="ARBA00023015"/>
    </source>
</evidence>
<dbReference type="Proteomes" id="UP001519887">
    <property type="component" value="Unassembled WGS sequence"/>
</dbReference>
<feature type="domain" description="HTH araC/xylS-type" evidence="5">
    <location>
        <begin position="631"/>
        <end position="729"/>
    </location>
</feature>
<keyword evidence="4" id="KW-0812">Transmembrane</keyword>
<keyword evidence="3" id="KW-0804">Transcription</keyword>
<dbReference type="Pfam" id="PF12833">
    <property type="entry name" value="HTH_18"/>
    <property type="match status" value="1"/>
</dbReference>
<dbReference type="SMART" id="SM00342">
    <property type="entry name" value="HTH_ARAC"/>
    <property type="match status" value="1"/>
</dbReference>
<name>A0ABS7BW51_9BACL</name>
<dbReference type="PANTHER" id="PTHR43280:SF10">
    <property type="entry name" value="REGULATORY PROTEIN POCR"/>
    <property type="match status" value="1"/>
</dbReference>
<feature type="transmembrane region" description="Helical" evidence="4">
    <location>
        <begin position="291"/>
        <end position="314"/>
    </location>
</feature>
<keyword evidence="4" id="KW-1133">Transmembrane helix</keyword>
<reference evidence="6 7" key="1">
    <citation type="submission" date="2021-07" db="EMBL/GenBank/DDBJ databases">
        <title>Paenibacillus radiodurans sp. nov., isolated from the southeastern edge of Tengger Desert.</title>
        <authorList>
            <person name="Zhang G."/>
        </authorList>
    </citation>
    <scope>NUCLEOTIDE SEQUENCE [LARGE SCALE GENOMIC DNA]</scope>
    <source>
        <strain evidence="6 7">CCM 7311</strain>
    </source>
</reference>
<accession>A0ABS7BW51</accession>
<dbReference type="RefSeq" id="WP_210037926.1">
    <property type="nucleotide sequence ID" value="NZ_JBHLVU010000022.1"/>
</dbReference>
<dbReference type="SUPFAM" id="SSF46689">
    <property type="entry name" value="Homeodomain-like"/>
    <property type="match status" value="2"/>
</dbReference>
<organism evidence="6 7">
    <name type="scientific">Paenibacillus sepulcri</name>
    <dbReference type="NCBI Taxonomy" id="359917"/>
    <lineage>
        <taxon>Bacteria</taxon>
        <taxon>Bacillati</taxon>
        <taxon>Bacillota</taxon>
        <taxon>Bacilli</taxon>
        <taxon>Bacillales</taxon>
        <taxon>Paenibacillaceae</taxon>
        <taxon>Paenibacillus</taxon>
    </lineage>
</organism>
<evidence type="ECO:0000259" key="5">
    <source>
        <dbReference type="PROSITE" id="PS01124"/>
    </source>
</evidence>
<sequence length="733" mass="84258">MSKQPNMYFLKILLFGVIIGSLPVITIGIFSYFKASHTIQINANHSKQQNLFGIQNSVEQVLKTTDHSLTYFVNSALLIDTLTEPLTVTQFKQYNQIRKELTHLQTFDTGISDIILLSQDKGWFIDNVGLYRLDQIKDADRFTRYLDLPFDSVWMVDSPINNSAASDNCQSNIQLIKKLPINSMNKKGLAITQIPVCYLGKMFSYDVANESVMIVDQNQQIFLEANPTLLKDVDVKLSVLDPISDLVPSSGQFQINNHSTEFTVTYQKSDYNGWIYLSFISIKELTKESRAIGWFTAVICIVLLLAALITAWIVTKRIYNPIKKLFHFSSELEGQLQTQTGQLKILFMFKLFQGGLGSKEISEKLQSLGFTDSYEQLSVITIQIDTLEGTRYDDNDLDLLLFAINNIIEELIAEHRRLTPVVIDQSQTTILLNNAADPDKLKEDIYLLAQDIQLTIFKYLHVDVSIGISLPFLDLSTTQQAYQESIEALKNRIRLGDKAIIYYQELPQGGYPIHTFFPSKVQNELSDAIKLADREEVDKLLALFYLNLSNNHMGPKEYEIWTTRLLIDFIQLTHSLGIQYLPFTDNQSVFERMFKLRTTKEIKVWLRQSVIEPIIVAIEERTLSQYKNISEQIIMIIQEDFDKEISLDSIAARMHYNPNYLSSVFRKEVGIPFSEYLAVHRHSKAIRYLVETTMSIKEISEKLQYNNSQNFIRSFRKIEGITPGKYRQDRQTG</sequence>
<evidence type="ECO:0000256" key="2">
    <source>
        <dbReference type="ARBA" id="ARBA00023125"/>
    </source>
</evidence>